<dbReference type="InterPro" id="IPR003593">
    <property type="entry name" value="AAA+_ATPase"/>
</dbReference>
<evidence type="ECO:0000256" key="1">
    <source>
        <dbReference type="ARBA" id="ARBA00005417"/>
    </source>
</evidence>
<keyword evidence="4 6" id="KW-0067">ATP-binding</keyword>
<evidence type="ECO:0000256" key="4">
    <source>
        <dbReference type="ARBA" id="ARBA00022840"/>
    </source>
</evidence>
<dbReference type="RefSeq" id="WP_338687510.1">
    <property type="nucleotide sequence ID" value="NZ_AP024702.1"/>
</dbReference>
<dbReference type="Proteomes" id="UP001374893">
    <property type="component" value="Chromosome"/>
</dbReference>
<dbReference type="GO" id="GO:0005524">
    <property type="term" value="F:ATP binding"/>
    <property type="evidence" value="ECO:0007669"/>
    <property type="project" value="UniProtKB-KW"/>
</dbReference>
<keyword evidence="2" id="KW-0813">Transport</keyword>
<evidence type="ECO:0000259" key="5">
    <source>
        <dbReference type="PROSITE" id="PS50893"/>
    </source>
</evidence>
<dbReference type="PROSITE" id="PS50893">
    <property type="entry name" value="ABC_TRANSPORTER_2"/>
    <property type="match status" value="1"/>
</dbReference>
<gene>
    <name evidence="6" type="ORF">HAHE_00460</name>
</gene>
<keyword evidence="3" id="KW-0547">Nucleotide-binding</keyword>
<organism evidence="6 7">
    <name type="scientific">Haloferula helveola</name>
    <dbReference type="NCBI Taxonomy" id="490095"/>
    <lineage>
        <taxon>Bacteria</taxon>
        <taxon>Pseudomonadati</taxon>
        <taxon>Verrucomicrobiota</taxon>
        <taxon>Verrucomicrobiia</taxon>
        <taxon>Verrucomicrobiales</taxon>
        <taxon>Verrucomicrobiaceae</taxon>
        <taxon>Haloferula</taxon>
    </lineage>
</organism>
<dbReference type="InterPro" id="IPR027417">
    <property type="entry name" value="P-loop_NTPase"/>
</dbReference>
<dbReference type="Pfam" id="PF00005">
    <property type="entry name" value="ABC_tran"/>
    <property type="match status" value="1"/>
</dbReference>
<sequence length="310" mass="34036">MTGTVDGLAIEIKRLRKRYGRFEALKGVELSVREGCVFGLLGPNGAGKSTLIKSLLTIVRPTECRGRLLGERIGHRRTLAKVGYLPEHARFPDYLTGRQIVEYSAGLAKVPGKLARQRTGELLETVGMSDWADRKNGTYSKGMRQRVGLAQALVNDPAIVFLDEPTDGVDPPGRVEIRKVIERMRDEGRTVFVNSHLLGEVEQIADEVAIMAAGRIVKSGTTDELTHRARTFEVRSLGPVPFDLKDRFEADGATVAGDRVTVAADDARGVQSVIDALRAADVPVREVKESRSSLEEVFMETVKFEGRQAP</sequence>
<dbReference type="CDD" id="cd03230">
    <property type="entry name" value="ABC_DR_subfamily_A"/>
    <property type="match status" value="1"/>
</dbReference>
<protein>
    <submittedName>
        <fullName evidence="6">ABC transporter ATP-binding protein</fullName>
    </submittedName>
</protein>
<dbReference type="InterPro" id="IPR017871">
    <property type="entry name" value="ABC_transporter-like_CS"/>
</dbReference>
<evidence type="ECO:0000256" key="2">
    <source>
        <dbReference type="ARBA" id="ARBA00022448"/>
    </source>
</evidence>
<comment type="similarity">
    <text evidence="1">Belongs to the ABC transporter superfamily.</text>
</comment>
<dbReference type="PROSITE" id="PS00211">
    <property type="entry name" value="ABC_TRANSPORTER_1"/>
    <property type="match status" value="1"/>
</dbReference>
<reference evidence="6 7" key="1">
    <citation type="submission" date="2021-06" db="EMBL/GenBank/DDBJ databases">
        <title>Complete genome of Haloferula helveola possessing various polysaccharide degrading enzymes.</title>
        <authorList>
            <person name="Takami H."/>
            <person name="Huang C."/>
            <person name="Hamasaki K."/>
        </authorList>
    </citation>
    <scope>NUCLEOTIDE SEQUENCE [LARGE SCALE GENOMIC DNA]</scope>
    <source>
        <strain evidence="6 7">CN-1</strain>
    </source>
</reference>
<proteinExistence type="inferred from homology"/>
<dbReference type="PANTHER" id="PTHR43335:SF4">
    <property type="entry name" value="ABC TRANSPORTER, ATP-BINDING PROTEIN"/>
    <property type="match status" value="1"/>
</dbReference>
<evidence type="ECO:0000256" key="3">
    <source>
        <dbReference type="ARBA" id="ARBA00022741"/>
    </source>
</evidence>
<dbReference type="SMART" id="SM00382">
    <property type="entry name" value="AAA"/>
    <property type="match status" value="1"/>
</dbReference>
<evidence type="ECO:0000313" key="7">
    <source>
        <dbReference type="Proteomes" id="UP001374893"/>
    </source>
</evidence>
<accession>A0ABN6GZI9</accession>
<dbReference type="Gene3D" id="3.40.50.300">
    <property type="entry name" value="P-loop containing nucleotide triphosphate hydrolases"/>
    <property type="match status" value="1"/>
</dbReference>
<name>A0ABN6GZI9_9BACT</name>
<evidence type="ECO:0000313" key="6">
    <source>
        <dbReference type="EMBL" id="BCX46138.1"/>
    </source>
</evidence>
<dbReference type="SUPFAM" id="SSF52540">
    <property type="entry name" value="P-loop containing nucleoside triphosphate hydrolases"/>
    <property type="match status" value="1"/>
</dbReference>
<feature type="domain" description="ABC transporter" evidence="5">
    <location>
        <begin position="10"/>
        <end position="238"/>
    </location>
</feature>
<keyword evidence="7" id="KW-1185">Reference proteome</keyword>
<dbReference type="EMBL" id="AP024702">
    <property type="protein sequence ID" value="BCX46138.1"/>
    <property type="molecule type" value="Genomic_DNA"/>
</dbReference>
<dbReference type="PANTHER" id="PTHR43335">
    <property type="entry name" value="ABC TRANSPORTER, ATP-BINDING PROTEIN"/>
    <property type="match status" value="1"/>
</dbReference>
<dbReference type="InterPro" id="IPR003439">
    <property type="entry name" value="ABC_transporter-like_ATP-bd"/>
</dbReference>